<dbReference type="Pfam" id="PF13450">
    <property type="entry name" value="NAD_binding_8"/>
    <property type="match status" value="1"/>
</dbReference>
<comment type="caution">
    <text evidence="2">The sequence shown here is derived from an EMBL/GenBank/DDBJ whole genome shotgun (WGS) entry which is preliminary data.</text>
</comment>
<dbReference type="EMBL" id="BNJQ01000018">
    <property type="protein sequence ID" value="GHP07888.1"/>
    <property type="molecule type" value="Genomic_DNA"/>
</dbReference>
<proteinExistence type="predicted"/>
<dbReference type="GO" id="GO:0016491">
    <property type="term" value="F:oxidoreductase activity"/>
    <property type="evidence" value="ECO:0007669"/>
    <property type="project" value="InterPro"/>
</dbReference>
<dbReference type="Pfam" id="PF01593">
    <property type="entry name" value="Amino_oxidase"/>
    <property type="match status" value="1"/>
</dbReference>
<evidence type="ECO:0000313" key="2">
    <source>
        <dbReference type="EMBL" id="GHP07888.1"/>
    </source>
</evidence>
<dbReference type="InterPro" id="IPR036188">
    <property type="entry name" value="FAD/NAD-bd_sf"/>
</dbReference>
<reference evidence="2" key="1">
    <citation type="submission" date="2020-10" db="EMBL/GenBank/DDBJ databases">
        <title>Unveiling of a novel bifunctional photoreceptor, Dualchrome1, isolated from a cosmopolitan green alga.</title>
        <authorList>
            <person name="Suzuki S."/>
            <person name="Kawachi M."/>
        </authorList>
    </citation>
    <scope>NUCLEOTIDE SEQUENCE</scope>
    <source>
        <strain evidence="2">NIES 2893</strain>
    </source>
</reference>
<keyword evidence="3" id="KW-1185">Reference proteome</keyword>
<accession>A0A830HLY0</accession>
<protein>
    <recommendedName>
        <fullName evidence="1">Amine oxidase domain-containing protein</fullName>
    </recommendedName>
</protein>
<dbReference type="SUPFAM" id="SSF51905">
    <property type="entry name" value="FAD/NAD(P)-binding domain"/>
    <property type="match status" value="1"/>
</dbReference>
<evidence type="ECO:0000259" key="1">
    <source>
        <dbReference type="Pfam" id="PF01593"/>
    </source>
</evidence>
<organism evidence="2 3">
    <name type="scientific">Pycnococcus provasolii</name>
    <dbReference type="NCBI Taxonomy" id="41880"/>
    <lineage>
        <taxon>Eukaryota</taxon>
        <taxon>Viridiplantae</taxon>
        <taxon>Chlorophyta</taxon>
        <taxon>Pseudoscourfieldiophyceae</taxon>
        <taxon>Pseudoscourfieldiales</taxon>
        <taxon>Pycnococcaceae</taxon>
        <taxon>Pycnococcus</taxon>
    </lineage>
</organism>
<dbReference type="Gene3D" id="3.50.50.60">
    <property type="entry name" value="FAD/NAD(P)-binding domain"/>
    <property type="match status" value="1"/>
</dbReference>
<dbReference type="InterPro" id="IPR002937">
    <property type="entry name" value="Amino_oxidase"/>
</dbReference>
<dbReference type="Proteomes" id="UP000660262">
    <property type="component" value="Unassembled WGS sequence"/>
</dbReference>
<name>A0A830HLY0_9CHLO</name>
<sequence>MSAPSLAVPASRKASAPMRIAVVGAGVAGATFARQIKSLMGDHAQLSLFEMGRGPGGRAATRRDRNDTRMSIDHGAPVFDVNKSSKFYDVAEALVDEGYLQKASPWWRYHARTTDDVDVKLAFPSDGYEAYLGKPSMNAMCKGLLAGVDITTHFGTKVSKLSCANVNSTVKWNLKGAGATPADEPVDFGDFDYLVVTSLGFAHATRWRDIFGEEAPVVEAWRELSEKPPGTSEKVDSLLASVERVDAIPVISIFAQYSADAAASWLPKAEFETLRFAPHGGALNKIFGGGYQRADGGGEVTSWTNEPRIVDGIVVRRRENGDVTLACHASEEYSRSSFGVYGTGSTASRLGAGTKAGAKSNDPRTEQEIVRQVLDDVAKALHLDDQAKSDFVKPTNGPFMQRWGSAFPVASTCISAEGAFAPESGLILAGDFTSMRPGTIEGAAESAIDAATKLASHVISL</sequence>
<dbReference type="OrthoDB" id="2161133at2759"/>
<dbReference type="PANTHER" id="PTHR16128:SF5">
    <property type="entry name" value="FAD_NAD(P)-BINDING OXIDOREDUCTASE FAMILY PROTEIN"/>
    <property type="match status" value="1"/>
</dbReference>
<feature type="domain" description="Amine oxidase" evidence="1">
    <location>
        <begin position="363"/>
        <end position="453"/>
    </location>
</feature>
<dbReference type="PANTHER" id="PTHR16128">
    <property type="entry name" value="FAD/NAD(P)-BINDING OXIDOREDUCTASE FAMILY PROTEIN"/>
    <property type="match status" value="1"/>
</dbReference>
<gene>
    <name evidence="2" type="ORF">PPROV_000663000</name>
</gene>
<dbReference type="AlphaFoldDB" id="A0A830HLY0"/>
<evidence type="ECO:0000313" key="3">
    <source>
        <dbReference type="Proteomes" id="UP000660262"/>
    </source>
</evidence>